<dbReference type="RefSeq" id="WP_153727161.1">
    <property type="nucleotide sequence ID" value="NZ_WJNH01000001.1"/>
</dbReference>
<keyword evidence="1" id="KW-0812">Transmembrane</keyword>
<feature type="transmembrane region" description="Helical" evidence="1">
    <location>
        <begin position="31"/>
        <end position="50"/>
    </location>
</feature>
<keyword evidence="4" id="KW-1185">Reference proteome</keyword>
<dbReference type="OrthoDB" id="1164310at2"/>
<sequence length="295" mass="34041">MTLTLILFCLFMGFGLNLMKNKYKLFQKKILRYSRLFIFCAILMIIVATYQSKQTWLPKFRDLIVAQEKLPEVKSIPTTAKPYSPVEPLLDEVDIKSSVKLKAAQIAQMPQLPRGCEVTSLAMLLRYHNYETNKMRLAKEITRDPSPHRIKDGKTYFGHPNRGFVGNMYDFSEPGYGVYHKPIAALAKKYAGEKVQDLTGQSFYRVLEALNKEQPVLVIINAKYKKLPKSEFETWHTTNGTIEITMNEHSVLVTGYDEDYVYFNDPLERKKKAPFDDFLDAWVQMGKQAVTIEKS</sequence>
<evidence type="ECO:0000313" key="3">
    <source>
        <dbReference type="EMBL" id="MRG85225.1"/>
    </source>
</evidence>
<comment type="caution">
    <text evidence="3">The sequence shown here is derived from an EMBL/GenBank/DDBJ whole genome shotgun (WGS) entry which is preliminary data.</text>
</comment>
<dbReference type="PANTHER" id="PTHR37806">
    <property type="entry name" value="LMO0724 PROTEIN"/>
    <property type="match status" value="1"/>
</dbReference>
<dbReference type="InterPro" id="IPR039563">
    <property type="entry name" value="Peptidase_C39_single_dom"/>
</dbReference>
<dbReference type="PANTHER" id="PTHR37806:SF1">
    <property type="entry name" value="PEPTIDASE C39-LIKE DOMAIN-CONTAINING PROTEIN"/>
    <property type="match status" value="1"/>
</dbReference>
<dbReference type="EMBL" id="WJNH01000001">
    <property type="protein sequence ID" value="MRG85225.1"/>
    <property type="molecule type" value="Genomic_DNA"/>
</dbReference>
<accession>A0A6G1X2U8</accession>
<dbReference type="InterPro" id="IPR039564">
    <property type="entry name" value="Peptidase_C39-like"/>
</dbReference>
<feature type="domain" description="Peptidase C39-like" evidence="2">
    <location>
        <begin position="106"/>
        <end position="266"/>
    </location>
</feature>
<gene>
    <name evidence="3" type="ORF">GH754_02650</name>
</gene>
<dbReference type="Proteomes" id="UP000480185">
    <property type="component" value="Unassembled WGS sequence"/>
</dbReference>
<reference evidence="3 4" key="1">
    <citation type="submission" date="2019-11" db="EMBL/GenBank/DDBJ databases">
        <authorList>
            <person name="Li J."/>
        </authorList>
    </citation>
    <scope>NUCLEOTIDE SEQUENCE [LARGE SCALE GENOMIC DNA]</scope>
    <source>
        <strain evidence="3 4">J4</strain>
    </source>
</reference>
<dbReference type="Pfam" id="PF13529">
    <property type="entry name" value="Peptidase_C39_2"/>
    <property type="match status" value="1"/>
</dbReference>
<name>A0A6G1X2U8_9BACI</name>
<keyword evidence="1" id="KW-0472">Membrane</keyword>
<dbReference type="AlphaFoldDB" id="A0A6G1X2U8"/>
<evidence type="ECO:0000259" key="2">
    <source>
        <dbReference type="Pfam" id="PF13529"/>
    </source>
</evidence>
<protein>
    <recommendedName>
        <fullName evidence="2">Peptidase C39-like domain-containing protein</fullName>
    </recommendedName>
</protein>
<proteinExistence type="predicted"/>
<dbReference type="Gene3D" id="3.90.70.10">
    <property type="entry name" value="Cysteine proteinases"/>
    <property type="match status" value="1"/>
</dbReference>
<organism evidence="3 4">
    <name type="scientific">Salinibacillus xinjiangensis</name>
    <dbReference type="NCBI Taxonomy" id="1229268"/>
    <lineage>
        <taxon>Bacteria</taxon>
        <taxon>Bacillati</taxon>
        <taxon>Bacillota</taxon>
        <taxon>Bacilli</taxon>
        <taxon>Bacillales</taxon>
        <taxon>Bacillaceae</taxon>
        <taxon>Salinibacillus</taxon>
    </lineage>
</organism>
<evidence type="ECO:0000313" key="4">
    <source>
        <dbReference type="Proteomes" id="UP000480185"/>
    </source>
</evidence>
<evidence type="ECO:0000256" key="1">
    <source>
        <dbReference type="SAM" id="Phobius"/>
    </source>
</evidence>
<keyword evidence="1" id="KW-1133">Transmembrane helix</keyword>
<dbReference type="CDD" id="cd02549">
    <property type="entry name" value="Peptidase_C39A"/>
    <property type="match status" value="1"/>
</dbReference>